<evidence type="ECO:0000256" key="1">
    <source>
        <dbReference type="SAM" id="Phobius"/>
    </source>
</evidence>
<name>K2HT82_9RHOB</name>
<feature type="transmembrane region" description="Helical" evidence="1">
    <location>
        <begin position="57"/>
        <end position="75"/>
    </location>
</feature>
<dbReference type="Proteomes" id="UP000006765">
    <property type="component" value="Unassembled WGS sequence"/>
</dbReference>
<keyword evidence="1" id="KW-1133">Transmembrane helix</keyword>
<comment type="caution">
    <text evidence="2">The sequence shown here is derived from an EMBL/GenBank/DDBJ whole genome shotgun (WGS) entry which is preliminary data.</text>
</comment>
<dbReference type="EMBL" id="AMGO01000001">
    <property type="protein sequence ID" value="EKE45834.1"/>
    <property type="molecule type" value="Genomic_DNA"/>
</dbReference>
<keyword evidence="1" id="KW-0472">Membrane</keyword>
<gene>
    <name evidence="2" type="ORF">OCGS_0060</name>
</gene>
<protein>
    <recommendedName>
        <fullName evidence="4">PH domain-containing protein</fullName>
    </recommendedName>
</protein>
<dbReference type="AlphaFoldDB" id="K2HT82"/>
<proteinExistence type="predicted"/>
<evidence type="ECO:0008006" key="4">
    <source>
        <dbReference type="Google" id="ProtNLM"/>
    </source>
</evidence>
<keyword evidence="3" id="KW-1185">Reference proteome</keyword>
<feature type="transmembrane region" description="Helical" evidence="1">
    <location>
        <begin position="33"/>
        <end position="51"/>
    </location>
</feature>
<evidence type="ECO:0000313" key="3">
    <source>
        <dbReference type="Proteomes" id="UP000006765"/>
    </source>
</evidence>
<organism evidence="2 3">
    <name type="scientific">Oceaniovalibus guishaninsula JLT2003</name>
    <dbReference type="NCBI Taxonomy" id="1231392"/>
    <lineage>
        <taxon>Bacteria</taxon>
        <taxon>Pseudomonadati</taxon>
        <taxon>Pseudomonadota</taxon>
        <taxon>Alphaproteobacteria</taxon>
        <taxon>Rhodobacterales</taxon>
        <taxon>Roseobacteraceae</taxon>
        <taxon>Oceaniovalibus</taxon>
    </lineage>
</organism>
<dbReference type="PATRIC" id="fig|1231392.3.peg.61"/>
<dbReference type="RefSeq" id="WP_007425213.1">
    <property type="nucleotide sequence ID" value="NZ_AMGO01000001.1"/>
</dbReference>
<dbReference type="eggNOG" id="ENOG5032RXY">
    <property type="taxonomic scope" value="Bacteria"/>
</dbReference>
<sequence length="176" mass="18760">MSTDPPRLPLDQEFWSDPDRPLARLGASQGRRIVGAAMTGLLGALLIYAAVTNPNAAILRAAFVTGGLLSFLAGWKMWTATAGAIVLTGRGLFDQDGRVLAPLGAIASVDRGVFAFKPSNGFILRLRKRQGANAWAPGLWWRVGRLVGVGGITTATEARFMVEILTELLARRDACG</sequence>
<evidence type="ECO:0000313" key="2">
    <source>
        <dbReference type="EMBL" id="EKE45834.1"/>
    </source>
</evidence>
<reference evidence="2 3" key="1">
    <citation type="journal article" date="2012" name="J. Bacteriol.">
        <title>Draft Genome Sequence of Oceaniovalibus guishaninsula JLT2003T.</title>
        <authorList>
            <person name="Tang K."/>
            <person name="Liu K."/>
            <person name="Jiao N."/>
        </authorList>
    </citation>
    <scope>NUCLEOTIDE SEQUENCE [LARGE SCALE GENOMIC DNA]</scope>
    <source>
        <strain evidence="2 3">JLT2003</strain>
    </source>
</reference>
<accession>K2HT82</accession>
<keyword evidence="1" id="KW-0812">Transmembrane</keyword>
<dbReference type="STRING" id="1231392.OCGS_0060"/>